<feature type="domain" description="GGDEF" evidence="2">
    <location>
        <begin position="121"/>
        <end position="285"/>
    </location>
</feature>
<evidence type="ECO:0000259" key="2">
    <source>
        <dbReference type="SMART" id="SM00267"/>
    </source>
</evidence>
<keyword evidence="1" id="KW-0472">Membrane</keyword>
<dbReference type="KEGG" id="ahb:bsdtb5_12330"/>
<feature type="transmembrane region" description="Helical" evidence="1">
    <location>
        <begin position="14"/>
        <end position="31"/>
    </location>
</feature>
<dbReference type="Proteomes" id="UP000595897">
    <property type="component" value="Chromosome"/>
</dbReference>
<dbReference type="Pfam" id="PF00990">
    <property type="entry name" value="GGDEF"/>
    <property type="match status" value="1"/>
</dbReference>
<evidence type="ECO:0000256" key="1">
    <source>
        <dbReference type="SAM" id="Phobius"/>
    </source>
</evidence>
<dbReference type="InterPro" id="IPR029787">
    <property type="entry name" value="Nucleotide_cyclase"/>
</dbReference>
<sequence length="287" mass="32769">MVNRRVTGFLTQDIGLLLLLTCIFIGALTVGNASSDMFIESLVMLIGVFLAILFAGYKLTSLAVVSSGFQIIVYTAYRLFLAYSSYGRIPLVCYIWILLPLTSVGAMLLFIKGNKDTERENERLAKQVEDYVMINALTGLYNLRSLYNDLKKQIAYAERNKVSLSLMIIELRDEAELRNILSRTNYEAVIQRLAFLVGESIRLEDRIYSIDNKGTIAILLTCNKEGSDFVSKRIRQKLSEQNAFEQVKNRSIRVEVRIACLEYDKEVYGDDIIQYKQKVESELQYDV</sequence>
<feature type="transmembrane region" description="Helical" evidence="1">
    <location>
        <begin position="89"/>
        <end position="111"/>
    </location>
</feature>
<dbReference type="InterPro" id="IPR043128">
    <property type="entry name" value="Rev_trsase/Diguanyl_cyclase"/>
</dbReference>
<keyword evidence="1" id="KW-0812">Transmembrane</keyword>
<protein>
    <submittedName>
        <fullName evidence="3">Diguanylate cyclase</fullName>
    </submittedName>
</protein>
<reference evidence="3 4" key="1">
    <citation type="submission" date="2020-11" db="EMBL/GenBank/DDBJ databases">
        <title>Draft genome sequencing of a Lachnospiraceae strain isolated from anoxic soil subjected to BSD treatment.</title>
        <authorList>
            <person name="Uek A."/>
            <person name="Tonouchi A."/>
        </authorList>
    </citation>
    <scope>NUCLEOTIDE SEQUENCE [LARGE SCALE GENOMIC DNA]</scope>
    <source>
        <strain evidence="3 4">TB5</strain>
    </source>
</reference>
<dbReference type="EMBL" id="AP024169">
    <property type="protein sequence ID" value="BCN29938.1"/>
    <property type="molecule type" value="Genomic_DNA"/>
</dbReference>
<proteinExistence type="predicted"/>
<dbReference type="Gene3D" id="3.30.70.270">
    <property type="match status" value="1"/>
</dbReference>
<keyword evidence="1" id="KW-1133">Transmembrane helix</keyword>
<dbReference type="SUPFAM" id="SSF55073">
    <property type="entry name" value="Nucleotide cyclase"/>
    <property type="match status" value="1"/>
</dbReference>
<accession>A0A7R7EJJ2</accession>
<dbReference type="AlphaFoldDB" id="A0A7R7EJJ2"/>
<evidence type="ECO:0000313" key="4">
    <source>
        <dbReference type="Proteomes" id="UP000595897"/>
    </source>
</evidence>
<dbReference type="RefSeq" id="WP_271715192.1">
    <property type="nucleotide sequence ID" value="NZ_AP024169.1"/>
</dbReference>
<dbReference type="SMART" id="SM00267">
    <property type="entry name" value="GGDEF"/>
    <property type="match status" value="1"/>
</dbReference>
<evidence type="ECO:0000313" key="3">
    <source>
        <dbReference type="EMBL" id="BCN29938.1"/>
    </source>
</evidence>
<gene>
    <name evidence="3" type="ORF">bsdtb5_12330</name>
</gene>
<dbReference type="InterPro" id="IPR000160">
    <property type="entry name" value="GGDEF_dom"/>
</dbReference>
<name>A0A7R7EJJ2_9FIRM</name>
<organism evidence="3 4">
    <name type="scientific">Anaeromicropila herbilytica</name>
    <dbReference type="NCBI Taxonomy" id="2785025"/>
    <lineage>
        <taxon>Bacteria</taxon>
        <taxon>Bacillati</taxon>
        <taxon>Bacillota</taxon>
        <taxon>Clostridia</taxon>
        <taxon>Lachnospirales</taxon>
        <taxon>Lachnospiraceae</taxon>
        <taxon>Anaeromicropila</taxon>
    </lineage>
</organism>
<keyword evidence="4" id="KW-1185">Reference proteome</keyword>